<dbReference type="RefSeq" id="XP_066657456.1">
    <property type="nucleotide sequence ID" value="XM_066794735.1"/>
</dbReference>
<evidence type="ECO:0000313" key="2">
    <source>
        <dbReference type="EMBL" id="KAK7540525.1"/>
    </source>
</evidence>
<feature type="compositionally biased region" description="Pro residues" evidence="1">
    <location>
        <begin position="186"/>
        <end position="196"/>
    </location>
</feature>
<dbReference type="Proteomes" id="UP001360953">
    <property type="component" value="Unassembled WGS sequence"/>
</dbReference>
<reference evidence="2 3" key="1">
    <citation type="submission" date="2024-04" db="EMBL/GenBank/DDBJ databases">
        <title>Phyllosticta paracitricarpa is synonymous to the EU quarantine fungus P. citricarpa based on phylogenomic analyses.</title>
        <authorList>
            <consortium name="Lawrence Berkeley National Laboratory"/>
            <person name="Van ingen-buijs V.A."/>
            <person name="Van westerhoven A.C."/>
            <person name="Haridas S."/>
            <person name="Skiadas P."/>
            <person name="Martin F."/>
            <person name="Groenewald J.Z."/>
            <person name="Crous P.W."/>
            <person name="Seidl M.F."/>
        </authorList>
    </citation>
    <scope>NUCLEOTIDE SEQUENCE [LARGE SCALE GENOMIC DNA]</scope>
    <source>
        <strain evidence="2 3">CPC 17464</strain>
    </source>
</reference>
<organism evidence="2 3">
    <name type="scientific">Phyllosticta citribraziliensis</name>
    <dbReference type="NCBI Taxonomy" id="989973"/>
    <lineage>
        <taxon>Eukaryota</taxon>
        <taxon>Fungi</taxon>
        <taxon>Dikarya</taxon>
        <taxon>Ascomycota</taxon>
        <taxon>Pezizomycotina</taxon>
        <taxon>Dothideomycetes</taxon>
        <taxon>Dothideomycetes incertae sedis</taxon>
        <taxon>Botryosphaeriales</taxon>
        <taxon>Phyllostictaceae</taxon>
        <taxon>Phyllosticta</taxon>
    </lineage>
</organism>
<evidence type="ECO:0000313" key="3">
    <source>
        <dbReference type="Proteomes" id="UP001360953"/>
    </source>
</evidence>
<keyword evidence="3" id="KW-1185">Reference proteome</keyword>
<protein>
    <submittedName>
        <fullName evidence="2">Uncharacterized protein</fullName>
    </submittedName>
</protein>
<sequence>MVACVWIHRKQGRSGCVDCQVLDSQSKTEMVSQSDRVGRQLGRTNGADGIAVDFSTLIHATWAKLLSYRALCRKYREVDGCNLCVCVCVCVCRCGCRVLSLSDTGTPATRSSPAIVASDFGCGCGTSRPTISRPRPLQVPPRHLRRRVERPNLGHDDTLAGIAELDCCLPRPCASILVVHPSHPFPSSTPAPAPFRPRPRIPSNRPHSRGINVIFVVS</sequence>
<dbReference type="GeneID" id="92027641"/>
<dbReference type="EMBL" id="JBBPEH010000003">
    <property type="protein sequence ID" value="KAK7540525.1"/>
    <property type="molecule type" value="Genomic_DNA"/>
</dbReference>
<feature type="region of interest" description="Disordered" evidence="1">
    <location>
        <begin position="186"/>
        <end position="206"/>
    </location>
</feature>
<proteinExistence type="predicted"/>
<comment type="caution">
    <text evidence="2">The sequence shown here is derived from an EMBL/GenBank/DDBJ whole genome shotgun (WGS) entry which is preliminary data.</text>
</comment>
<name>A0ABR1M179_9PEZI</name>
<accession>A0ABR1M179</accession>
<gene>
    <name evidence="2" type="ORF">J3D65DRAFT_238094</name>
</gene>
<evidence type="ECO:0000256" key="1">
    <source>
        <dbReference type="SAM" id="MobiDB-lite"/>
    </source>
</evidence>